<reference evidence="1" key="1">
    <citation type="submission" date="2021-05" db="EMBL/GenBank/DDBJ databases">
        <authorList>
            <person name="Scholz U."/>
            <person name="Mascher M."/>
            <person name="Fiebig A."/>
        </authorList>
    </citation>
    <scope>NUCLEOTIDE SEQUENCE [LARGE SCALE GENOMIC DNA]</scope>
</reference>
<protein>
    <submittedName>
        <fullName evidence="1">Uncharacterized protein</fullName>
    </submittedName>
</protein>
<dbReference type="Proteomes" id="UP001732700">
    <property type="component" value="Chromosome 4A"/>
</dbReference>
<accession>A0ACD5WKH3</accession>
<name>A0ACD5WKH3_AVESA</name>
<evidence type="ECO:0000313" key="2">
    <source>
        <dbReference type="Proteomes" id="UP001732700"/>
    </source>
</evidence>
<reference evidence="1" key="2">
    <citation type="submission" date="2025-09" db="UniProtKB">
        <authorList>
            <consortium name="EnsemblPlants"/>
        </authorList>
    </citation>
    <scope>IDENTIFICATION</scope>
</reference>
<organism evidence="1 2">
    <name type="scientific">Avena sativa</name>
    <name type="common">Oat</name>
    <dbReference type="NCBI Taxonomy" id="4498"/>
    <lineage>
        <taxon>Eukaryota</taxon>
        <taxon>Viridiplantae</taxon>
        <taxon>Streptophyta</taxon>
        <taxon>Embryophyta</taxon>
        <taxon>Tracheophyta</taxon>
        <taxon>Spermatophyta</taxon>
        <taxon>Magnoliopsida</taxon>
        <taxon>Liliopsida</taxon>
        <taxon>Poales</taxon>
        <taxon>Poaceae</taxon>
        <taxon>BOP clade</taxon>
        <taxon>Pooideae</taxon>
        <taxon>Poodae</taxon>
        <taxon>Poeae</taxon>
        <taxon>Poeae Chloroplast Group 1 (Aveneae type)</taxon>
        <taxon>Aveninae</taxon>
        <taxon>Avena</taxon>
    </lineage>
</organism>
<dbReference type="EnsemblPlants" id="AVESA.00010b.r2.4AG0650250.1">
    <property type="protein sequence ID" value="AVESA.00010b.r2.4AG0650250.1.CDS"/>
    <property type="gene ID" value="AVESA.00010b.r2.4AG0650250"/>
</dbReference>
<proteinExistence type="predicted"/>
<evidence type="ECO:0000313" key="1">
    <source>
        <dbReference type="EnsemblPlants" id="AVESA.00010b.r2.4AG0650250.1.CDS"/>
    </source>
</evidence>
<sequence length="318" mass="35004">MSSIHLSLTARYIPFSNFWPPATGAGFWVGRAGGWPEQQRQQEEEAPPEGCHGEQQPAVDARFPMASRSAALCFSAAAVATTTSTTGCRSSSSRSHVLVVCCDSTRRSDLLPSSLAAKVLGAPTTFDAAKLTVQFAGQDHQRRPAFPRAYTLSHCDFTANLTLAVSRIITIDQLRRWGPDDVFAEWKEMSSCCSGGRGGGGGEMTLHLHCLVSGRNPLQGLAAGFRYYVFSKELPLVLKAVLHGDGALFADRPELMEAQVWVNFHSASTKYNRIECWGPLREAAERNLLEGRLNELQSEITKRRRKWNIFNALVSLFL</sequence>
<keyword evidence="2" id="KW-1185">Reference proteome</keyword>